<feature type="compositionally biased region" description="Basic and acidic residues" evidence="7">
    <location>
        <begin position="1045"/>
        <end position="1054"/>
    </location>
</feature>
<feature type="compositionally biased region" description="Polar residues" evidence="7">
    <location>
        <begin position="432"/>
        <end position="462"/>
    </location>
</feature>
<evidence type="ECO:0000256" key="5">
    <source>
        <dbReference type="ARBA" id="ARBA00023180"/>
    </source>
</evidence>
<evidence type="ECO:0000313" key="9">
    <source>
        <dbReference type="Proteomes" id="UP000479190"/>
    </source>
</evidence>
<feature type="region of interest" description="Disordered" evidence="7">
    <location>
        <begin position="393"/>
        <end position="464"/>
    </location>
</feature>
<dbReference type="Proteomes" id="UP000479190">
    <property type="component" value="Unassembled WGS sequence"/>
</dbReference>
<keyword evidence="2" id="KW-0812">Transmembrane</keyword>
<sequence>MEKLRFEFVMKAAADKKSNALMVTSITTPDGEIFDIPAELQEVSLHTELMKTDIYKKIKNTNLKRNQKRNVWILLNAELKAANTILFVFVSPYTTLVLYIYKVAGDLSLSAVRSARNYFVYCLRARELRRRGEEEELLERVGGGGGRERRDSARERKREKCGAPAFRVGRLAAAAAAAAASGVQRRAVRFYEKCDHPRDHTIIGSGLARDQWCVTSIAQAARHTHTHTATSSSSSSCTTARPPRLLLLSLVRVHDQCQRHQRRRVTGRRSACRRVSVSWWWWCRVLPRPIESSCQLAAAAAAAAHQQEVRRGWSGARAVAALCVRMQHEPRCPALLGADEPRLQGDCCTTLPWTGRETSAAAAAAAGCTADHSDDDFYVAAAAATAATAATVQHPRRLRRRRSSADRCGSDSSCTTIGGCSGGAERRGTGSPAATSPADTGDDTTTLGRWPTSTPASGNNSHMCGGVPLGIEEAAAQVTASTVSATSAAAGELQGRSFRGTSKSPADPDLRARLRRHQERGGGGGGGAAGRHLLLLLLLSPNRPGTLTPSGALHLHSTTTRIIVRSRRRQKKRKKKKKCASASESKRGEVQQRCHRVSTATARHPQLVVDAQQAAAQQVGLVASPRLGTDAARLRQWRRPPNTRRRSSSTDSSSSSSSSGGSSGIDDDDRAVDHSTITIAGQKKKRRRRSRTRRPQRAPIQRSNTALGKTTFTATLHRKSRPRRLLVLYSLLLLFLQSFVTFAAASSSQSMLKQQSRRTVPRHPYNEYAWELNQINPWLSACDLSGPAPDLQGSCGPPEVPKSCPGSCRQAANFDRVVELLQAIENATNTMIHTGSARRKSHHHHHDDDEDDDEESEDVVEEDAEAAANGASREHRSKSSKSKSSSGPGDGGAAAAAAAASAASAPDQCLFYLEESHKRDVCRQDFGTSASRSYANARENRYWYLKGLRLRHCCEQSAVHALAPGKLGPLEAVLEGGPGCSEALDKLLAVDQMAARLHCEFEEVLARYDCGQVYSVQHNCNHCKRRRRPLYICAVYAPAELLHSDRKHPGDQQKHQQQNRGGGGGGGSSSRRRKERSCSRVQSSSEWRLDYSLYFARITFSSLSQLSILEKEQFIHLKCNELRTHRKSSFPGLHTRIRVYIHTDRLFIHTKAALEKSFARDRHTHSHMVYNLRSLLLPLLHYYIARRSGGKSGVHTVYRSYSADERERQGVNECIACRHRVNNGATGVLQAQVALDVECSSAHPPGRIIIRGYKREKDSNSNSGSYRDDKVNVLSRDDHDCGGRRERERTVVRGYMERDERKRRYSVGLLRYTYEKKKRRAKKCAEASARDNTTGYLSSSVRKKKREKKSKLERSAHRLHKCVPPLLPAKSMPSIPATYNILARTYAYNTKGIDSSSSLVHSSKGEDKLPRMAAVAAVSGMIGFACFGRSLYRSSTYSSLFGSTPIPT</sequence>
<feature type="region of interest" description="Disordered" evidence="7">
    <location>
        <begin position="564"/>
        <end position="598"/>
    </location>
</feature>
<keyword evidence="5" id="KW-0325">Glycoprotein</keyword>
<feature type="region of interest" description="Disordered" evidence="7">
    <location>
        <begin position="1045"/>
        <end position="1079"/>
    </location>
</feature>
<dbReference type="GO" id="GO:0098703">
    <property type="term" value="P:calcium ion import across plasma membrane"/>
    <property type="evidence" value="ECO:0007669"/>
    <property type="project" value="TreeGrafter"/>
</dbReference>
<keyword evidence="3" id="KW-1133">Transmembrane helix</keyword>
<feature type="compositionally biased region" description="Basic residues" evidence="7">
    <location>
        <begin position="682"/>
        <end position="696"/>
    </location>
</feature>
<proteinExistence type="inferred from homology"/>
<comment type="similarity">
    <text evidence="6">Belongs to the NALF family.</text>
</comment>
<dbReference type="InterPro" id="IPR055288">
    <property type="entry name" value="NALCN_aux_factor_1/2"/>
</dbReference>
<dbReference type="PANTHER" id="PTHR15819">
    <property type="entry name" value="TRANSMEMBRANE PROTEIN FAM155"/>
    <property type="match status" value="1"/>
</dbReference>
<name>A0A6H5ITC5_9HYME</name>
<dbReference type="EMBL" id="CADCXV010001040">
    <property type="protein sequence ID" value="CAB0040657.1"/>
    <property type="molecule type" value="Genomic_DNA"/>
</dbReference>
<dbReference type="GO" id="GO:0005886">
    <property type="term" value="C:plasma membrane"/>
    <property type="evidence" value="ECO:0007669"/>
    <property type="project" value="TreeGrafter"/>
</dbReference>
<accession>A0A6H5ITC5</accession>
<keyword evidence="9" id="KW-1185">Reference proteome</keyword>
<evidence type="ECO:0000256" key="1">
    <source>
        <dbReference type="ARBA" id="ARBA00004141"/>
    </source>
</evidence>
<dbReference type="OrthoDB" id="10047996at2759"/>
<evidence type="ECO:0000256" key="7">
    <source>
        <dbReference type="SAM" id="MobiDB-lite"/>
    </source>
</evidence>
<evidence type="ECO:0000256" key="6">
    <source>
        <dbReference type="ARBA" id="ARBA00029445"/>
    </source>
</evidence>
<feature type="region of interest" description="Disordered" evidence="7">
    <location>
        <begin position="630"/>
        <end position="706"/>
    </location>
</feature>
<dbReference type="PANTHER" id="PTHR15819:SF11">
    <property type="entry name" value="MID1, ISOFORM A"/>
    <property type="match status" value="1"/>
</dbReference>
<evidence type="ECO:0000256" key="3">
    <source>
        <dbReference type="ARBA" id="ARBA00022989"/>
    </source>
</evidence>
<evidence type="ECO:0000256" key="4">
    <source>
        <dbReference type="ARBA" id="ARBA00023136"/>
    </source>
</evidence>
<feature type="region of interest" description="Disordered" evidence="7">
    <location>
        <begin position="834"/>
        <end position="893"/>
    </location>
</feature>
<feature type="compositionally biased region" description="Basic residues" evidence="7">
    <location>
        <begin position="836"/>
        <end position="845"/>
    </location>
</feature>
<evidence type="ECO:0000256" key="2">
    <source>
        <dbReference type="ARBA" id="ARBA00022692"/>
    </source>
</evidence>
<organism evidence="8 9">
    <name type="scientific">Trichogramma brassicae</name>
    <dbReference type="NCBI Taxonomy" id="86971"/>
    <lineage>
        <taxon>Eukaryota</taxon>
        <taxon>Metazoa</taxon>
        <taxon>Ecdysozoa</taxon>
        <taxon>Arthropoda</taxon>
        <taxon>Hexapoda</taxon>
        <taxon>Insecta</taxon>
        <taxon>Pterygota</taxon>
        <taxon>Neoptera</taxon>
        <taxon>Endopterygota</taxon>
        <taxon>Hymenoptera</taxon>
        <taxon>Apocrita</taxon>
        <taxon>Proctotrupomorpha</taxon>
        <taxon>Chalcidoidea</taxon>
        <taxon>Trichogrammatidae</taxon>
        <taxon>Trichogramma</taxon>
    </lineage>
</organism>
<feature type="compositionally biased region" description="Basic residues" evidence="7">
    <location>
        <begin position="564"/>
        <end position="579"/>
    </location>
</feature>
<feature type="compositionally biased region" description="Low complexity" evidence="7">
    <location>
        <begin position="649"/>
        <end position="660"/>
    </location>
</feature>
<evidence type="ECO:0000313" key="8">
    <source>
        <dbReference type="EMBL" id="CAB0040657.1"/>
    </source>
</evidence>
<feature type="compositionally biased region" description="Low complexity" evidence="7">
    <location>
        <begin position="882"/>
        <end position="893"/>
    </location>
</feature>
<gene>
    <name evidence="8" type="ORF">TBRA_LOCUS12353</name>
</gene>
<feature type="compositionally biased region" description="Basic residues" evidence="7">
    <location>
        <begin position="635"/>
        <end position="647"/>
    </location>
</feature>
<feature type="compositionally biased region" description="Acidic residues" evidence="7">
    <location>
        <begin position="848"/>
        <end position="865"/>
    </location>
</feature>
<feature type="region of interest" description="Disordered" evidence="7">
    <location>
        <begin position="1335"/>
        <end position="1355"/>
    </location>
</feature>
<reference evidence="8 9" key="1">
    <citation type="submission" date="2020-02" db="EMBL/GenBank/DDBJ databases">
        <authorList>
            <person name="Ferguson B K."/>
        </authorList>
    </citation>
    <scope>NUCLEOTIDE SEQUENCE [LARGE SCALE GENOMIC DNA]</scope>
</reference>
<protein>
    <submittedName>
        <fullName evidence="8">Uncharacterized protein</fullName>
    </submittedName>
</protein>
<keyword evidence="4" id="KW-0472">Membrane</keyword>
<dbReference type="GO" id="GO:0015275">
    <property type="term" value="F:stretch-activated, monoatomic cation-selective, calcium channel activity"/>
    <property type="evidence" value="ECO:0007669"/>
    <property type="project" value="TreeGrafter"/>
</dbReference>
<comment type="subcellular location">
    <subcellularLocation>
        <location evidence="1">Membrane</location>
        <topology evidence="1">Multi-pass membrane protein</topology>
    </subcellularLocation>
</comment>